<evidence type="ECO:0000313" key="2">
    <source>
        <dbReference type="EMBL" id="RKL16255.1"/>
    </source>
</evidence>
<organism evidence="2 3">
    <name type="scientific">Gibberella intermedia</name>
    <name type="common">Bulb rot disease fungus</name>
    <name type="synonym">Fusarium proliferatum</name>
    <dbReference type="NCBI Taxonomy" id="948311"/>
    <lineage>
        <taxon>Eukaryota</taxon>
        <taxon>Fungi</taxon>
        <taxon>Dikarya</taxon>
        <taxon>Ascomycota</taxon>
        <taxon>Pezizomycotina</taxon>
        <taxon>Sordariomycetes</taxon>
        <taxon>Hypocreomycetidae</taxon>
        <taxon>Hypocreales</taxon>
        <taxon>Nectriaceae</taxon>
        <taxon>Fusarium</taxon>
        <taxon>Fusarium fujikuroi species complex</taxon>
    </lineage>
</organism>
<gene>
    <name evidence="2" type="ORF">BFJ72_g15333</name>
</gene>
<dbReference type="Proteomes" id="UP000283569">
    <property type="component" value="Unassembled WGS sequence"/>
</dbReference>
<dbReference type="AlphaFoldDB" id="A0A420RGU2"/>
<accession>A0A420RGU2</accession>
<name>A0A420RGU2_GIBIN</name>
<dbReference type="EMBL" id="MRDB01000331">
    <property type="protein sequence ID" value="RKL16255.1"/>
    <property type="molecule type" value="Genomic_DNA"/>
</dbReference>
<proteinExistence type="predicted"/>
<comment type="caution">
    <text evidence="2">The sequence shown here is derived from an EMBL/GenBank/DDBJ whole genome shotgun (WGS) entry which is preliminary data.</text>
</comment>
<protein>
    <submittedName>
        <fullName evidence="2">Uncharacterized protein</fullName>
    </submittedName>
</protein>
<feature type="compositionally biased region" description="Low complexity" evidence="1">
    <location>
        <begin position="51"/>
        <end position="64"/>
    </location>
</feature>
<evidence type="ECO:0000256" key="1">
    <source>
        <dbReference type="SAM" id="MobiDB-lite"/>
    </source>
</evidence>
<reference evidence="2 3" key="1">
    <citation type="journal article" date="2018" name="Sci. Rep.">
        <title>Characterisation of pathogen-specific regions and novel effector candidates in Fusarium oxysporum f. sp. cepae.</title>
        <authorList>
            <person name="Armitage A.D."/>
            <person name="Taylor A."/>
            <person name="Sobczyk M.K."/>
            <person name="Baxter L."/>
            <person name="Greenfield B.P."/>
            <person name="Bates H.J."/>
            <person name="Wilson F."/>
            <person name="Jackson A.C."/>
            <person name="Ott S."/>
            <person name="Harrison R.J."/>
            <person name="Clarkson J.P."/>
        </authorList>
    </citation>
    <scope>NUCLEOTIDE SEQUENCE [LARGE SCALE GENOMIC DNA]</scope>
    <source>
        <strain evidence="2 3">Fp_A8</strain>
    </source>
</reference>
<feature type="non-terminal residue" evidence="2">
    <location>
        <position position="64"/>
    </location>
</feature>
<evidence type="ECO:0000313" key="3">
    <source>
        <dbReference type="Proteomes" id="UP000283569"/>
    </source>
</evidence>
<sequence>MSGLSGGSKYACAAPDGVACESVSGTYVNALHENLPSQRASATAPGEPSTPRAQARAPDAVPAA</sequence>
<feature type="region of interest" description="Disordered" evidence="1">
    <location>
        <begin position="34"/>
        <end position="64"/>
    </location>
</feature>